<dbReference type="InterPro" id="IPR000595">
    <property type="entry name" value="cNMP-bd_dom"/>
</dbReference>
<reference evidence="2 3" key="1">
    <citation type="submission" date="2018-08" db="EMBL/GenBank/DDBJ databases">
        <title>Genomic Encyclopedia of Archaeal and Bacterial Type Strains, Phase II (KMG-II): from individual species to whole genera.</title>
        <authorList>
            <person name="Goeker M."/>
        </authorList>
    </citation>
    <scope>NUCLEOTIDE SEQUENCE [LARGE SCALE GENOMIC DNA]</scope>
    <source>
        <strain evidence="2 3">DSM 5002</strain>
    </source>
</reference>
<protein>
    <submittedName>
        <fullName evidence="2">Cyclic nucleotide-binding domain-containing protein</fullName>
    </submittedName>
</protein>
<gene>
    <name evidence="2" type="ORF">BXY53_1058</name>
</gene>
<dbReference type="Pfam" id="PF00027">
    <property type="entry name" value="cNMP_binding"/>
    <property type="match status" value="1"/>
</dbReference>
<dbReference type="Gene3D" id="2.60.120.10">
    <property type="entry name" value="Jelly Rolls"/>
    <property type="match status" value="1"/>
</dbReference>
<dbReference type="SMART" id="SM00100">
    <property type="entry name" value="cNMP"/>
    <property type="match status" value="1"/>
</dbReference>
<dbReference type="PANTHER" id="PTHR45743">
    <property type="entry name" value="POTASSIUM CHANNEL AKT1"/>
    <property type="match status" value="1"/>
</dbReference>
<dbReference type="SUPFAM" id="SSF51206">
    <property type="entry name" value="cAMP-binding domain-like"/>
    <property type="match status" value="1"/>
</dbReference>
<dbReference type="InterPro" id="IPR045319">
    <property type="entry name" value="KAT/AKT"/>
</dbReference>
<evidence type="ECO:0000259" key="1">
    <source>
        <dbReference type="PROSITE" id="PS50042"/>
    </source>
</evidence>
<dbReference type="Proteomes" id="UP000266273">
    <property type="component" value="Unassembled WGS sequence"/>
</dbReference>
<feature type="domain" description="Cyclic nucleotide-binding" evidence="1">
    <location>
        <begin position="14"/>
        <end position="132"/>
    </location>
</feature>
<proteinExistence type="predicted"/>
<sequence>MHVEDRALLENVELFKGLSDAQIDAIAAATDIAWFDSGQPITEAEEAGAAAFVILEGSVMVADTSAPDGFQEPLGPGTFVGELAMLTEVSYAATVVAAEPVRALAITRATLYEVMEADPSIAEHFSAKLVRRLSSLADELRAVDDRFEALEISLQRIADAA</sequence>
<evidence type="ECO:0000313" key="2">
    <source>
        <dbReference type="EMBL" id="RIA55970.1"/>
    </source>
</evidence>
<dbReference type="InterPro" id="IPR014710">
    <property type="entry name" value="RmlC-like_jellyroll"/>
</dbReference>
<dbReference type="GO" id="GO:0005249">
    <property type="term" value="F:voltage-gated potassium channel activity"/>
    <property type="evidence" value="ECO:0007669"/>
    <property type="project" value="InterPro"/>
</dbReference>
<dbReference type="PANTHER" id="PTHR45743:SF2">
    <property type="entry name" value="POTASSIUM CHANNEL AKT1"/>
    <property type="match status" value="1"/>
</dbReference>
<evidence type="ECO:0000313" key="3">
    <source>
        <dbReference type="Proteomes" id="UP000266273"/>
    </source>
</evidence>
<dbReference type="EMBL" id="QXDF01000001">
    <property type="protein sequence ID" value="RIA55970.1"/>
    <property type="molecule type" value="Genomic_DNA"/>
</dbReference>
<accession>A0A397Q372</accession>
<dbReference type="CDD" id="cd00038">
    <property type="entry name" value="CAP_ED"/>
    <property type="match status" value="1"/>
</dbReference>
<dbReference type="RefSeq" id="WP_170144345.1">
    <property type="nucleotide sequence ID" value="NZ_QXDF01000001.1"/>
</dbReference>
<comment type="caution">
    <text evidence="2">The sequence shown here is derived from an EMBL/GenBank/DDBJ whole genome shotgun (WGS) entry which is preliminary data.</text>
</comment>
<dbReference type="InterPro" id="IPR018490">
    <property type="entry name" value="cNMP-bd_dom_sf"/>
</dbReference>
<dbReference type="AlphaFoldDB" id="A0A397Q372"/>
<organism evidence="2 3">
    <name type="scientific">Dichotomicrobium thermohalophilum</name>
    <dbReference type="NCBI Taxonomy" id="933063"/>
    <lineage>
        <taxon>Bacteria</taxon>
        <taxon>Pseudomonadati</taxon>
        <taxon>Pseudomonadota</taxon>
        <taxon>Alphaproteobacteria</taxon>
        <taxon>Hyphomicrobiales</taxon>
        <taxon>Hyphomicrobiaceae</taxon>
        <taxon>Dichotomicrobium</taxon>
    </lineage>
</organism>
<keyword evidence="3" id="KW-1185">Reference proteome</keyword>
<name>A0A397Q372_9HYPH</name>
<dbReference type="PROSITE" id="PS50042">
    <property type="entry name" value="CNMP_BINDING_3"/>
    <property type="match status" value="1"/>
</dbReference>